<sequence length="737" mass="80461">MSASPSGQSNGRTPTSNGGPTQFVRRAKAADPLRPRKKPVQRSNLPPSVTSQKPNGLAPAGRQLPQYPVNGILPPRGLVTNQTVNGSGAENSESNGGWTHAPEGRYQDFPLVTSKRAMREGLRYHIARFASKKPVDPSDQNEFTRPVVLQRRDPKQPPPGKGIKDEDQIMTDAPIDSKEQEKQEILKAEKEKQKAADLAQIAPTGNNASALAAKKTQAFRNEKTTQVHRLDKTEEQKKMSDLKYEEALAWHLEDADNKNTWVGNYEAALSDTNVMFVIDGSVFKMIPVEKWYKFTSKGQFKTYTIEEAEAQLAKKTRESRWVMKSNEAKDSDRAVQDTRRALGSLFTVKAESNTFKSAGKREVQDMDELDFEEGDLFQDDDEQVTVEPDNDEDTKDAQDRVKRDRQGANVFDQANEANVDEEEEEDKKEQEQRKMLGKQVTKALRKRERNFVYNSDSDHPYSESSDEDTSDEEKQKEIDRKKDEEAKNKAKLESASKLPSIASSKGTNAPSARPKHSEPLKKVKNSLKRPGSPNLSESSGNESTRKKHKKKHHTPASGSSTPVGGPQSMSQAASQPGQASRKNSFIKIKAPSGKLSDIVSPQPNSGLARSGAASDGEATGGEMSDGSKRPTKLKIRIKGSPAGSRAGSPAPAGSAAGSRSGSPAVVSAPSPASKGLSPGVNPVQAHEVIAALPASGITLKDLLKVFAGRVVNDNRADFIKLVKNHSAYGSDKMLRPK</sequence>
<evidence type="ECO:0000256" key="2">
    <source>
        <dbReference type="ARBA" id="ARBA00005249"/>
    </source>
</evidence>
<evidence type="ECO:0000256" key="7">
    <source>
        <dbReference type="SAM" id="MobiDB-lite"/>
    </source>
</evidence>
<accession>A0AAD9WGR8</accession>
<keyword evidence="9" id="KW-1185">Reference proteome</keyword>
<feature type="compositionally biased region" description="Low complexity" evidence="7">
    <location>
        <begin position="639"/>
        <end position="673"/>
    </location>
</feature>
<dbReference type="AlphaFoldDB" id="A0AAD9WGR8"/>
<protein>
    <recommendedName>
        <fullName evidence="10">Transcription initiation factor IIF subunit alpha</fullName>
    </recommendedName>
</protein>
<evidence type="ECO:0000256" key="4">
    <source>
        <dbReference type="ARBA" id="ARBA00023125"/>
    </source>
</evidence>
<feature type="region of interest" description="Disordered" evidence="7">
    <location>
        <begin position="374"/>
        <end position="680"/>
    </location>
</feature>
<dbReference type="GO" id="GO:0006367">
    <property type="term" value="P:transcription initiation at RNA polymerase II promoter"/>
    <property type="evidence" value="ECO:0007669"/>
    <property type="project" value="InterPro"/>
</dbReference>
<evidence type="ECO:0000256" key="6">
    <source>
        <dbReference type="ARBA" id="ARBA00023242"/>
    </source>
</evidence>
<comment type="subcellular location">
    <subcellularLocation>
        <location evidence="1">Nucleus</location>
    </subcellularLocation>
</comment>
<comment type="caution">
    <text evidence="8">The sequence shown here is derived from an EMBL/GenBank/DDBJ whole genome shotgun (WGS) entry which is preliminary data.</text>
</comment>
<evidence type="ECO:0000313" key="8">
    <source>
        <dbReference type="EMBL" id="KAK2629583.1"/>
    </source>
</evidence>
<feature type="compositionally biased region" description="Polar residues" evidence="7">
    <location>
        <begin position="556"/>
        <end position="583"/>
    </location>
</feature>
<reference evidence="8" key="1">
    <citation type="submission" date="2023-06" db="EMBL/GenBank/DDBJ databases">
        <title>Draft genome of Marssonina rosae.</title>
        <authorList>
            <person name="Cheng Q."/>
        </authorList>
    </citation>
    <scope>NUCLEOTIDE SEQUENCE</scope>
    <source>
        <strain evidence="8">R4</strain>
    </source>
</reference>
<dbReference type="GO" id="GO:0003677">
    <property type="term" value="F:DNA binding"/>
    <property type="evidence" value="ECO:0007669"/>
    <property type="project" value="UniProtKB-KW"/>
</dbReference>
<feature type="compositionally biased region" description="Basic and acidic residues" evidence="7">
    <location>
        <begin position="395"/>
        <end position="406"/>
    </location>
</feature>
<evidence type="ECO:0000256" key="5">
    <source>
        <dbReference type="ARBA" id="ARBA00023163"/>
    </source>
</evidence>
<feature type="compositionally biased region" description="Polar residues" evidence="7">
    <location>
        <begin position="533"/>
        <end position="542"/>
    </location>
</feature>
<name>A0AAD9WGR8_9HELO</name>
<dbReference type="EMBL" id="JAUBYV010000001">
    <property type="protein sequence ID" value="KAK2629583.1"/>
    <property type="molecule type" value="Genomic_DNA"/>
</dbReference>
<feature type="compositionally biased region" description="Polar residues" evidence="7">
    <location>
        <begin position="41"/>
        <end position="54"/>
    </location>
</feature>
<feature type="compositionally biased region" description="Low complexity" evidence="7">
    <location>
        <begin position="85"/>
        <end position="97"/>
    </location>
</feature>
<evidence type="ECO:0000256" key="1">
    <source>
        <dbReference type="ARBA" id="ARBA00004123"/>
    </source>
</evidence>
<dbReference type="PANTHER" id="PTHR13011">
    <property type="entry name" value="TFIIF-ALPHA"/>
    <property type="match status" value="1"/>
</dbReference>
<keyword evidence="6" id="KW-0539">Nucleus</keyword>
<keyword evidence="4" id="KW-0238">DNA-binding</keyword>
<feature type="compositionally biased region" description="Basic residues" evidence="7">
    <location>
        <begin position="545"/>
        <end position="554"/>
    </location>
</feature>
<organism evidence="8 9">
    <name type="scientific">Diplocarpon rosae</name>
    <dbReference type="NCBI Taxonomy" id="946125"/>
    <lineage>
        <taxon>Eukaryota</taxon>
        <taxon>Fungi</taxon>
        <taxon>Dikarya</taxon>
        <taxon>Ascomycota</taxon>
        <taxon>Pezizomycotina</taxon>
        <taxon>Leotiomycetes</taxon>
        <taxon>Helotiales</taxon>
        <taxon>Drepanopezizaceae</taxon>
        <taxon>Diplocarpon</taxon>
    </lineage>
</organism>
<dbReference type="GO" id="GO:0032968">
    <property type="term" value="P:positive regulation of transcription elongation by RNA polymerase II"/>
    <property type="evidence" value="ECO:0007669"/>
    <property type="project" value="InterPro"/>
</dbReference>
<dbReference type="InterPro" id="IPR008851">
    <property type="entry name" value="TFIIF-alpha"/>
</dbReference>
<dbReference type="GO" id="GO:0001096">
    <property type="term" value="F:TFIIF-class transcription factor complex binding"/>
    <property type="evidence" value="ECO:0007669"/>
    <property type="project" value="TreeGrafter"/>
</dbReference>
<gene>
    <name evidence="8" type="ORF">QTJ16_000403</name>
</gene>
<feature type="compositionally biased region" description="Polar residues" evidence="7">
    <location>
        <begin position="1"/>
        <end position="20"/>
    </location>
</feature>
<dbReference type="GO" id="GO:0005674">
    <property type="term" value="C:transcription factor TFIIF complex"/>
    <property type="evidence" value="ECO:0007669"/>
    <property type="project" value="TreeGrafter"/>
</dbReference>
<dbReference type="PANTHER" id="PTHR13011:SF0">
    <property type="entry name" value="GENERAL TRANSCRIPTION FACTOR IIF SUBUNIT 1"/>
    <property type="match status" value="1"/>
</dbReference>
<dbReference type="GO" id="GO:0016251">
    <property type="term" value="F:RNA polymerase II general transcription initiation factor activity"/>
    <property type="evidence" value="ECO:0007669"/>
    <property type="project" value="TreeGrafter"/>
</dbReference>
<dbReference type="Proteomes" id="UP001285354">
    <property type="component" value="Unassembled WGS sequence"/>
</dbReference>
<evidence type="ECO:0000256" key="3">
    <source>
        <dbReference type="ARBA" id="ARBA00023015"/>
    </source>
</evidence>
<feature type="region of interest" description="Disordered" evidence="7">
    <location>
        <begin position="1"/>
        <end position="106"/>
    </location>
</feature>
<keyword evidence="5" id="KW-0804">Transcription</keyword>
<evidence type="ECO:0000313" key="9">
    <source>
        <dbReference type="Proteomes" id="UP001285354"/>
    </source>
</evidence>
<keyword evidence="3" id="KW-0805">Transcription regulation</keyword>
<feature type="compositionally biased region" description="Polar residues" evidence="7">
    <location>
        <begin position="501"/>
        <end position="510"/>
    </location>
</feature>
<evidence type="ECO:0008006" key="10">
    <source>
        <dbReference type="Google" id="ProtNLM"/>
    </source>
</evidence>
<dbReference type="InterPro" id="IPR011039">
    <property type="entry name" value="TFIIF_interaction"/>
</dbReference>
<feature type="compositionally biased region" description="Acidic residues" evidence="7">
    <location>
        <begin position="374"/>
        <end position="394"/>
    </location>
</feature>
<dbReference type="SUPFAM" id="SSF50916">
    <property type="entry name" value="Rap30/74 interaction domains"/>
    <property type="match status" value="1"/>
</dbReference>
<feature type="compositionally biased region" description="Basic and acidic residues" evidence="7">
    <location>
        <begin position="472"/>
        <end position="494"/>
    </location>
</feature>
<proteinExistence type="inferred from homology"/>
<feature type="region of interest" description="Disordered" evidence="7">
    <location>
        <begin position="132"/>
        <end position="177"/>
    </location>
</feature>
<comment type="similarity">
    <text evidence="2">Belongs to the TFIIF alpha subunit family.</text>
</comment>